<organism evidence="2">
    <name type="scientific">Silene latifolia</name>
    <name type="common">White campion</name>
    <name type="synonym">Bladder campion</name>
    <dbReference type="NCBI Taxonomy" id="37657"/>
    <lineage>
        <taxon>Eukaryota</taxon>
        <taxon>Viridiplantae</taxon>
        <taxon>Streptophyta</taxon>
        <taxon>Embryophyta</taxon>
        <taxon>Tracheophyta</taxon>
        <taxon>Spermatophyta</taxon>
        <taxon>Magnoliopsida</taxon>
        <taxon>eudicotyledons</taxon>
        <taxon>Gunneridae</taxon>
        <taxon>Pentapetalae</taxon>
        <taxon>Caryophyllales</taxon>
        <taxon>Caryophyllaceae</taxon>
        <taxon>Sileneae</taxon>
        <taxon>Silene</taxon>
        <taxon>Silene subgen. Behenantha</taxon>
        <taxon>Silene sect. Melandrium</taxon>
    </lineage>
</organism>
<evidence type="ECO:0000313" key="2">
    <source>
        <dbReference type="EMBL" id="BAB85863.1"/>
    </source>
</evidence>
<sequence>MTTIKNTRQFSSFSASKNHNNNKNIFSLLDFTVAGRSSSSVFKIVLNPVELEPLDLDDLITDEETEEWIAQNCGKSKQKLDTIVEEPEGMLQFSVNDVQKEVDFWKNSFICFILGANPPWDTLEDFIYWVWADYGVGRVSFLSSEVFLVRFRKQKYMEALLHHGHYVFDNRPLIVRPWTPNESLTKAEITVVPVWVRLLNLPLKFWGNCIPWIAGLLGDYVRCDGATEDRTRLAYTRVLIDVTFGKSAPKDVKFLDESGELITLKVEFKWNPILCTDFGGVGHTE</sequence>
<proteinExistence type="predicted"/>
<protein>
    <submittedName>
        <fullName evidence="2">ORF285</fullName>
    </submittedName>
</protein>
<dbReference type="EMBL" id="AB045145">
    <property type="protein sequence ID" value="BAB85863.1"/>
    <property type="molecule type" value="Genomic_DNA"/>
</dbReference>
<dbReference type="AlphaFoldDB" id="Q8S9E3"/>
<feature type="domain" description="DUF4283" evidence="1">
    <location>
        <begin position="104"/>
        <end position="185"/>
    </location>
</feature>
<dbReference type="PANTHER" id="PTHR33233:SF17">
    <property type="entry name" value="DUF4283 DOMAIN-CONTAINING PROTEIN"/>
    <property type="match status" value="1"/>
</dbReference>
<accession>Q8S9E3</accession>
<reference evidence="2" key="1">
    <citation type="journal article" date="2002" name="Genome">
        <title>RAPD isolation of a Y chromosome specific ORF in a dioecious plant, Silene latifolia.</title>
        <authorList>
            <person name="Nakao S."/>
            <person name="Matsunaga S."/>
            <person name="Sakai A."/>
            <person name="Kuroiwa T."/>
            <person name="Kawano S."/>
        </authorList>
    </citation>
    <scope>NUCLEOTIDE SEQUENCE</scope>
    <source>
        <tissue evidence="2">Leaf</tissue>
    </source>
</reference>
<dbReference type="InterPro" id="IPR025558">
    <property type="entry name" value="DUF4283"/>
</dbReference>
<dbReference type="Pfam" id="PF14111">
    <property type="entry name" value="DUF4283"/>
    <property type="match status" value="1"/>
</dbReference>
<dbReference type="PANTHER" id="PTHR33233">
    <property type="entry name" value="ENDONUCLEASE/EXONUCLEASE/PHOSPHATASE"/>
    <property type="match status" value="1"/>
</dbReference>
<evidence type="ECO:0000259" key="1">
    <source>
        <dbReference type="Pfam" id="PF14111"/>
    </source>
</evidence>
<name>Q8S9E3_SILLA</name>